<feature type="domain" description="VOC" evidence="1">
    <location>
        <begin position="4"/>
        <end position="116"/>
    </location>
</feature>
<dbReference type="PROSITE" id="PS51819">
    <property type="entry name" value="VOC"/>
    <property type="match status" value="1"/>
</dbReference>
<dbReference type="STRING" id="232089.SAMN05443544_0670"/>
<dbReference type="OrthoDB" id="9793039at2"/>
<dbReference type="RefSeq" id="WP_074258893.1">
    <property type="nucleotide sequence ID" value="NZ_FSRJ01000001.1"/>
</dbReference>
<organism evidence="2 3">
    <name type="scientific">Agromyces cerinus subsp. cerinus</name>
    <dbReference type="NCBI Taxonomy" id="232089"/>
    <lineage>
        <taxon>Bacteria</taxon>
        <taxon>Bacillati</taxon>
        <taxon>Actinomycetota</taxon>
        <taxon>Actinomycetes</taxon>
        <taxon>Micrococcales</taxon>
        <taxon>Microbacteriaceae</taxon>
        <taxon>Agromyces</taxon>
    </lineage>
</organism>
<accession>A0A1N6DSD8</accession>
<dbReference type="InterPro" id="IPR041581">
    <property type="entry name" value="Glyoxalase_6"/>
</dbReference>
<dbReference type="Pfam" id="PF18029">
    <property type="entry name" value="Glyoxalase_6"/>
    <property type="match status" value="1"/>
</dbReference>
<evidence type="ECO:0000313" key="3">
    <source>
        <dbReference type="Proteomes" id="UP000184699"/>
    </source>
</evidence>
<dbReference type="PANTHER" id="PTHR33993:SF14">
    <property type="entry name" value="GB|AAF24581.1"/>
    <property type="match status" value="1"/>
</dbReference>
<evidence type="ECO:0000313" key="2">
    <source>
        <dbReference type="EMBL" id="SIN73650.1"/>
    </source>
</evidence>
<proteinExistence type="predicted"/>
<sequence length="119" mass="12353">MSGEVSFIEFGAADAMTARSFYGKLFGWTFESGPGGDGYAVTGAGVPAGVHGGDPGAAPYVFFRVEDLDAAVAAVERLGGTVESLPGADDEETMATFGEFRLCRDDQGSPFGLHRPPRA</sequence>
<dbReference type="InterPro" id="IPR037523">
    <property type="entry name" value="VOC_core"/>
</dbReference>
<keyword evidence="3" id="KW-1185">Reference proteome</keyword>
<dbReference type="InterPro" id="IPR029068">
    <property type="entry name" value="Glyas_Bleomycin-R_OHBP_Dase"/>
</dbReference>
<dbReference type="AlphaFoldDB" id="A0A1N6DSD8"/>
<dbReference type="PANTHER" id="PTHR33993">
    <property type="entry name" value="GLYOXALASE-RELATED"/>
    <property type="match status" value="1"/>
</dbReference>
<dbReference type="InterPro" id="IPR052164">
    <property type="entry name" value="Anthracycline_SecMetBiosynth"/>
</dbReference>
<evidence type="ECO:0000259" key="1">
    <source>
        <dbReference type="PROSITE" id="PS51819"/>
    </source>
</evidence>
<gene>
    <name evidence="2" type="ORF">SAMN05443544_0670</name>
</gene>
<dbReference type="SUPFAM" id="SSF54593">
    <property type="entry name" value="Glyoxalase/Bleomycin resistance protein/Dihydroxybiphenyl dioxygenase"/>
    <property type="match status" value="1"/>
</dbReference>
<dbReference type="Proteomes" id="UP000184699">
    <property type="component" value="Unassembled WGS sequence"/>
</dbReference>
<dbReference type="Gene3D" id="3.10.180.10">
    <property type="entry name" value="2,3-Dihydroxybiphenyl 1,2-Dioxygenase, domain 1"/>
    <property type="match status" value="1"/>
</dbReference>
<name>A0A1N6DSD8_9MICO</name>
<dbReference type="EMBL" id="FSRJ01000001">
    <property type="protein sequence ID" value="SIN73650.1"/>
    <property type="molecule type" value="Genomic_DNA"/>
</dbReference>
<reference evidence="3" key="1">
    <citation type="submission" date="2016-11" db="EMBL/GenBank/DDBJ databases">
        <authorList>
            <person name="Varghese N."/>
            <person name="Submissions S."/>
        </authorList>
    </citation>
    <scope>NUCLEOTIDE SEQUENCE [LARGE SCALE GENOMIC DNA]</scope>
    <source>
        <strain evidence="3">DSM 8595</strain>
    </source>
</reference>
<protein>
    <recommendedName>
        <fullName evidence="1">VOC domain-containing protein</fullName>
    </recommendedName>
</protein>